<keyword evidence="2" id="KW-0413">Isomerase</keyword>
<gene>
    <name evidence="4" type="ORF">HHH54_01555</name>
</gene>
<dbReference type="InterPro" id="IPR047215">
    <property type="entry name" value="Galactose_mutarotase-like"/>
</dbReference>
<dbReference type="PANTHER" id="PTHR10091">
    <property type="entry name" value="ALDOSE-1-EPIMERASE"/>
    <property type="match status" value="1"/>
</dbReference>
<accession>A0ABS0T6A7</accession>
<comment type="similarity">
    <text evidence="1">Belongs to the aldose epimerase family.</text>
</comment>
<dbReference type="Pfam" id="PF01263">
    <property type="entry name" value="Aldose_epim"/>
    <property type="match status" value="1"/>
</dbReference>
<protein>
    <submittedName>
        <fullName evidence="4">Galactose mutarotase</fullName>
    </submittedName>
</protein>
<keyword evidence="3" id="KW-0119">Carbohydrate metabolism</keyword>
<dbReference type="EMBL" id="JABANU010000003">
    <property type="protein sequence ID" value="MBI5974281.1"/>
    <property type="molecule type" value="Genomic_DNA"/>
</dbReference>
<dbReference type="InterPro" id="IPR014718">
    <property type="entry name" value="GH-type_carb-bd"/>
</dbReference>
<reference evidence="4 5" key="1">
    <citation type="submission" date="2020-04" db="EMBL/GenBank/DDBJ databases">
        <title>Staphylococcus species from domestic dog.</title>
        <authorList>
            <person name="Paterson G.K."/>
        </authorList>
    </citation>
    <scope>NUCLEOTIDE SEQUENCE [LARGE SCALE GENOMIC DNA]</scope>
    <source>
        <strain evidence="4 5">H16/1A</strain>
    </source>
</reference>
<dbReference type="InterPro" id="IPR008183">
    <property type="entry name" value="Aldose_1/G6P_1-epimerase"/>
</dbReference>
<organism evidence="4 5">
    <name type="scientific">Staphylococcus canis</name>
    <dbReference type="NCBI Taxonomy" id="2724942"/>
    <lineage>
        <taxon>Bacteria</taxon>
        <taxon>Bacillati</taxon>
        <taxon>Bacillota</taxon>
        <taxon>Bacilli</taxon>
        <taxon>Bacillales</taxon>
        <taxon>Staphylococcaceae</taxon>
        <taxon>Staphylococcus</taxon>
    </lineage>
</organism>
<proteinExistence type="inferred from homology"/>
<evidence type="ECO:0000313" key="5">
    <source>
        <dbReference type="Proteomes" id="UP000751852"/>
    </source>
</evidence>
<evidence type="ECO:0000256" key="1">
    <source>
        <dbReference type="ARBA" id="ARBA00006206"/>
    </source>
</evidence>
<dbReference type="CDD" id="cd09019">
    <property type="entry name" value="galactose_mutarotase_like"/>
    <property type="match status" value="1"/>
</dbReference>
<dbReference type="Proteomes" id="UP000751852">
    <property type="component" value="Unassembled WGS sequence"/>
</dbReference>
<name>A0ABS0T6A7_9STAP</name>
<dbReference type="SUPFAM" id="SSF74650">
    <property type="entry name" value="Galactose mutarotase-like"/>
    <property type="match status" value="1"/>
</dbReference>
<evidence type="ECO:0000256" key="2">
    <source>
        <dbReference type="ARBA" id="ARBA00023235"/>
    </source>
</evidence>
<evidence type="ECO:0000313" key="4">
    <source>
        <dbReference type="EMBL" id="MBI5974281.1"/>
    </source>
</evidence>
<comment type="caution">
    <text evidence="4">The sequence shown here is derived from an EMBL/GenBank/DDBJ whole genome shotgun (WGS) entry which is preliminary data.</text>
</comment>
<evidence type="ECO:0000256" key="3">
    <source>
        <dbReference type="ARBA" id="ARBA00023277"/>
    </source>
</evidence>
<dbReference type="RefSeq" id="WP_198617074.1">
    <property type="nucleotide sequence ID" value="NZ_JABANU010000003.1"/>
</dbReference>
<dbReference type="PANTHER" id="PTHR10091:SF0">
    <property type="entry name" value="GALACTOSE MUTAROTASE"/>
    <property type="match status" value="1"/>
</dbReference>
<sequence length="337" mass="38624">MKVNIEKQTNGIELVKIENASSKIIFTNYGARIVNWKFDDNNIVLGNEVEADEFYPHNPFYFGATVGRYGGRIENGTFQLNGVTYQLEQNDPPHHLHGGAKGASRQLFDYDIEEAEDYVKVIFHTKLRESEDHFPGDIDLKVIFTYDETSTWTIEYEAVSTKDTVFNPMNHVYFNLNRDNKVVDNHVLSSEKLHMFPLGENNMPELKPIDLVSKLGKQEIQLNDIFNSNDTEIQAQAQKVKGLDHPFEVKDGYFNLSNDILTLHVRTDMPQVVIFTLNDTSDWKSPMNIYKAHSGITLETQSMPNDIHLFGEEAHSILKADTPYYSKTSYQIEAKPH</sequence>
<dbReference type="InterPro" id="IPR011013">
    <property type="entry name" value="Gal_mutarotase_sf_dom"/>
</dbReference>
<keyword evidence="5" id="KW-1185">Reference proteome</keyword>
<dbReference type="Gene3D" id="2.70.98.10">
    <property type="match status" value="1"/>
</dbReference>